<accession>A0A6P2BLK1</accession>
<dbReference type="InterPro" id="IPR009100">
    <property type="entry name" value="AcylCoA_DH/oxidase_NM_dom_sf"/>
</dbReference>
<dbReference type="PANTHER" id="PTHR43884:SF12">
    <property type="entry name" value="ISOVALERYL-COA DEHYDROGENASE, MITOCHONDRIAL-RELATED"/>
    <property type="match status" value="1"/>
</dbReference>
<dbReference type="InterPro" id="IPR037069">
    <property type="entry name" value="AcylCoA_DH/ox_N_sf"/>
</dbReference>
<dbReference type="InterPro" id="IPR036250">
    <property type="entry name" value="AcylCo_DH-like_C"/>
</dbReference>
<comment type="caution">
    <text evidence="5">The sequence shown here is derived from an EMBL/GenBank/DDBJ whole genome shotgun (WGS) entry which is preliminary data.</text>
</comment>
<evidence type="ECO:0000313" key="5">
    <source>
        <dbReference type="EMBL" id="TVY99807.1"/>
    </source>
</evidence>
<evidence type="ECO:0000256" key="2">
    <source>
        <dbReference type="SAM" id="MobiDB-lite"/>
    </source>
</evidence>
<dbReference type="Gene3D" id="2.40.110.10">
    <property type="entry name" value="Butyryl-CoA Dehydrogenase, subunit A, domain 2"/>
    <property type="match status" value="1"/>
</dbReference>
<dbReference type="AlphaFoldDB" id="A0A6P2BLK1"/>
<dbReference type="PANTHER" id="PTHR43884">
    <property type="entry name" value="ACYL-COA DEHYDROGENASE"/>
    <property type="match status" value="1"/>
</dbReference>
<dbReference type="InterPro" id="IPR013786">
    <property type="entry name" value="AcylCoA_DH/ox_N"/>
</dbReference>
<feature type="domain" description="Acyl-CoA dehydrogenase C-terminal" evidence="4">
    <location>
        <begin position="271"/>
        <end position="401"/>
    </location>
</feature>
<dbReference type="GO" id="GO:0003995">
    <property type="term" value="F:acyl-CoA dehydrogenase activity"/>
    <property type="evidence" value="ECO:0007669"/>
    <property type="project" value="TreeGrafter"/>
</dbReference>
<sequence>MSQQAVTEIDGPGAAPVPQRRESEFLSATGRRIRDEIRELIPVLRANAAEGERTGALTPETLKAVSEAGVFRLTLPAEYGGTALGARDIAEIITALGSGDAAAGWLTVVATATRNTLVFPELTVAEVFRDALNWLGPIMCGASLLSPVVGKARKVDGGWMISGKWTFGSGSKHAAWATVGIEYADAGGRTHRAMALLPREEFRILDDWHVMGLQGTSSNSITTIGDEGFVPEHRVLDMAGIPPMIDALRGRYEGPGFKFGAFGLMLLVPVSFAALALGMAEGCLECFTEQAGRRKPFNLPYPTVADMPSVQVTAGKARAAINVARATIYGYADELDRRALRGEDYTPQDEPAVTLDLIFAISMLEEAIDSLQIALGSSTAALSNPIQRFVRDVRILATHGALRLDPMAEINGREILGLEPFMKMAGFEPPAPGAGFRPAPPRR</sequence>
<feature type="region of interest" description="Disordered" evidence="2">
    <location>
        <begin position="1"/>
        <end position="22"/>
    </location>
</feature>
<dbReference type="GO" id="GO:0050660">
    <property type="term" value="F:flavin adenine dinucleotide binding"/>
    <property type="evidence" value="ECO:0007669"/>
    <property type="project" value="InterPro"/>
</dbReference>
<feature type="domain" description="Acyl-CoA dehydrogenase/oxidase N-terminal" evidence="3">
    <location>
        <begin position="31"/>
        <end position="111"/>
    </location>
</feature>
<dbReference type="Pfam" id="PF08028">
    <property type="entry name" value="Acyl-CoA_dh_2"/>
    <property type="match status" value="1"/>
</dbReference>
<proteinExistence type="predicted"/>
<dbReference type="RefSeq" id="WP_145861896.1">
    <property type="nucleotide sequence ID" value="NZ_RPFW01000011.1"/>
</dbReference>
<dbReference type="SUPFAM" id="SSF56645">
    <property type="entry name" value="Acyl-CoA dehydrogenase NM domain-like"/>
    <property type="match status" value="1"/>
</dbReference>
<keyword evidence="6" id="KW-1185">Reference proteome</keyword>
<evidence type="ECO:0000313" key="6">
    <source>
        <dbReference type="Proteomes" id="UP000460272"/>
    </source>
</evidence>
<dbReference type="Gene3D" id="1.10.540.10">
    <property type="entry name" value="Acyl-CoA dehydrogenase/oxidase, N-terminal domain"/>
    <property type="match status" value="1"/>
</dbReference>
<dbReference type="InterPro" id="IPR013107">
    <property type="entry name" value="Acyl-CoA_DH_C"/>
</dbReference>
<gene>
    <name evidence="5" type="ORF">EAS64_39815</name>
</gene>
<dbReference type="PIRSF" id="PIRSF016578">
    <property type="entry name" value="HsaA"/>
    <property type="match status" value="1"/>
</dbReference>
<evidence type="ECO:0000259" key="3">
    <source>
        <dbReference type="Pfam" id="PF02771"/>
    </source>
</evidence>
<dbReference type="Gene3D" id="1.20.140.10">
    <property type="entry name" value="Butyryl-CoA Dehydrogenase, subunit A, domain 3"/>
    <property type="match status" value="1"/>
</dbReference>
<protein>
    <submittedName>
        <fullName evidence="5">Oxidoreductase</fullName>
    </submittedName>
</protein>
<dbReference type="OrthoDB" id="3402961at2"/>
<dbReference type="Pfam" id="PF02771">
    <property type="entry name" value="Acyl-CoA_dh_N"/>
    <property type="match status" value="1"/>
</dbReference>
<dbReference type="InterPro" id="IPR046373">
    <property type="entry name" value="Acyl-CoA_Oxase/DH_mid-dom_sf"/>
</dbReference>
<name>A0A6P2BLK1_9ACTN</name>
<reference evidence="5 6" key="1">
    <citation type="submission" date="2018-11" db="EMBL/GenBank/DDBJ databases">
        <title>Trebonia kvetii gen.nov., sp.nov., a novel acidophilic actinobacterium, and proposal of the new actinobacterial family Treboniaceae fam. nov.</title>
        <authorList>
            <person name="Rapoport D."/>
            <person name="Sagova-Mareckova M."/>
            <person name="Sedlacek I."/>
            <person name="Provaznik J."/>
            <person name="Kralova S."/>
            <person name="Pavlinic D."/>
            <person name="Benes V."/>
            <person name="Kopecky J."/>
        </authorList>
    </citation>
    <scope>NUCLEOTIDE SEQUENCE [LARGE SCALE GENOMIC DNA]</scope>
    <source>
        <strain evidence="5 6">15Tr583</strain>
    </source>
</reference>
<dbReference type="SUPFAM" id="SSF47203">
    <property type="entry name" value="Acyl-CoA dehydrogenase C-terminal domain-like"/>
    <property type="match status" value="1"/>
</dbReference>
<dbReference type="Proteomes" id="UP000460272">
    <property type="component" value="Unassembled WGS sequence"/>
</dbReference>
<organism evidence="5 6">
    <name type="scientific">Trebonia kvetii</name>
    <dbReference type="NCBI Taxonomy" id="2480626"/>
    <lineage>
        <taxon>Bacteria</taxon>
        <taxon>Bacillati</taxon>
        <taxon>Actinomycetota</taxon>
        <taxon>Actinomycetes</taxon>
        <taxon>Streptosporangiales</taxon>
        <taxon>Treboniaceae</taxon>
        <taxon>Trebonia</taxon>
    </lineage>
</organism>
<dbReference type="EMBL" id="RPFW01000011">
    <property type="protein sequence ID" value="TVY99807.1"/>
    <property type="molecule type" value="Genomic_DNA"/>
</dbReference>
<evidence type="ECO:0000256" key="1">
    <source>
        <dbReference type="ARBA" id="ARBA00023002"/>
    </source>
</evidence>
<evidence type="ECO:0000259" key="4">
    <source>
        <dbReference type="Pfam" id="PF08028"/>
    </source>
</evidence>
<keyword evidence="1" id="KW-0560">Oxidoreductase</keyword>